<dbReference type="PATRIC" id="fig|1359164.3.peg.1779"/>
<dbReference type="EMBL" id="LANR01000001">
    <property type="protein sequence ID" value="KJV62766.1"/>
    <property type="molecule type" value="Genomic_DNA"/>
</dbReference>
<reference evidence="2 3" key="1">
    <citation type="submission" date="2015-01" db="EMBL/GenBank/DDBJ databases">
        <title>Genome Sequencing of Rickettsiales.</title>
        <authorList>
            <person name="Daugherty S.C."/>
            <person name="Su Q."/>
            <person name="Abolude K."/>
            <person name="Beier-Sexton M."/>
            <person name="Carlyon J.A."/>
            <person name="Carter R."/>
            <person name="Day N.P."/>
            <person name="Dumler S.J."/>
            <person name="Dyachenko V."/>
            <person name="Godinez A."/>
            <person name="Kurtti T.J."/>
            <person name="Lichay M."/>
            <person name="Mullins K.E."/>
            <person name="Ott S."/>
            <person name="Pappas-Brown V."/>
            <person name="Paris D.H."/>
            <person name="Patel P."/>
            <person name="Richards A.L."/>
            <person name="Sadzewicz L."/>
            <person name="Sears K."/>
            <person name="Seidman D."/>
            <person name="Sengamalay N."/>
            <person name="Stenos J."/>
            <person name="Tallon L.J."/>
            <person name="Vincent G."/>
            <person name="Fraser C.M."/>
            <person name="Munderloh U."/>
            <person name="Dunning-Hotopp J.C."/>
        </authorList>
    </citation>
    <scope>NUCLEOTIDE SEQUENCE [LARGE SCALE GENOMIC DNA]</scope>
    <source>
        <strain evidence="2 3">Ac/Pa</strain>
    </source>
</reference>
<gene>
    <name evidence="2" type="ORF">APHACPA_1805</name>
</gene>
<evidence type="ECO:0000256" key="1">
    <source>
        <dbReference type="SAM" id="Phobius"/>
    </source>
</evidence>
<organism evidence="2 3">
    <name type="scientific">Rickettsia amblyommatis str. Ac/Pa</name>
    <dbReference type="NCBI Taxonomy" id="1359164"/>
    <lineage>
        <taxon>Bacteria</taxon>
        <taxon>Pseudomonadati</taxon>
        <taxon>Pseudomonadota</taxon>
        <taxon>Alphaproteobacteria</taxon>
        <taxon>Rickettsiales</taxon>
        <taxon>Rickettsiaceae</taxon>
        <taxon>Rickettsieae</taxon>
        <taxon>Rickettsia</taxon>
        <taxon>spotted fever group</taxon>
    </lineage>
</organism>
<keyword evidence="1" id="KW-0812">Transmembrane</keyword>
<comment type="caution">
    <text evidence="2">The sequence shown here is derived from an EMBL/GenBank/DDBJ whole genome shotgun (WGS) entry which is preliminary data.</text>
</comment>
<evidence type="ECO:0000313" key="3">
    <source>
        <dbReference type="Proteomes" id="UP000033556"/>
    </source>
</evidence>
<dbReference type="AlphaFoldDB" id="A0A0F3N4V1"/>
<keyword evidence="1" id="KW-1133">Transmembrane helix</keyword>
<feature type="transmembrane region" description="Helical" evidence="1">
    <location>
        <begin position="12"/>
        <end position="29"/>
    </location>
</feature>
<protein>
    <submittedName>
        <fullName evidence="2">Putative gTP-binding protein EngA</fullName>
    </submittedName>
</protein>
<sequence>MVKRTNNAPIKPTIFAIIIGVFFINMPYISQLQRAIALIVKAGIETEAEDWQVQIL</sequence>
<keyword evidence="1" id="KW-0472">Membrane</keyword>
<dbReference type="Proteomes" id="UP000033556">
    <property type="component" value="Unassembled WGS sequence"/>
</dbReference>
<accession>A0A0F3N4V1</accession>
<name>A0A0F3N4V1_RICAM</name>
<evidence type="ECO:0000313" key="2">
    <source>
        <dbReference type="EMBL" id="KJV62766.1"/>
    </source>
</evidence>
<proteinExistence type="predicted"/>
<keyword evidence="3" id="KW-1185">Reference proteome</keyword>